<keyword evidence="3" id="KW-1185">Reference proteome</keyword>
<dbReference type="EMBL" id="CP075866">
    <property type="protein sequence ID" value="QYS98858.1"/>
    <property type="molecule type" value="Genomic_DNA"/>
</dbReference>
<sequence>MGTNVRLLSGGSAPCHDPLKTKPRQIDASSSLSLLSHTLFFLLPFPCPLCPLRGNRSSGELDDTADISTLSFGSCSSFDLYLAFGLPLTSAFSKTPRSERWPQANSHDTSLFPSFLLSSNLLNLILPNSHPDLPGSVACSSDTSPLRHHREVGAYFETTLPVTQVPQLRIPTNV</sequence>
<accession>A0A8G0LAN9</accession>
<evidence type="ECO:0000313" key="2">
    <source>
        <dbReference type="EMBL" id="QYS98858.1"/>
    </source>
</evidence>
<evidence type="ECO:0000256" key="1">
    <source>
        <dbReference type="SAM" id="MobiDB-lite"/>
    </source>
</evidence>
<feature type="region of interest" description="Disordered" evidence="1">
    <location>
        <begin position="1"/>
        <end position="21"/>
    </location>
</feature>
<name>A0A8G0LAN9_9HYPO</name>
<dbReference type="AlphaFoldDB" id="A0A8G0LAN9"/>
<evidence type="ECO:0000313" key="3">
    <source>
        <dbReference type="Proteomes" id="UP000826661"/>
    </source>
</evidence>
<dbReference type="Proteomes" id="UP000826661">
    <property type="component" value="Chromosome III"/>
</dbReference>
<gene>
    <name evidence="2" type="ORF">H0G86_006014</name>
</gene>
<proteinExistence type="predicted"/>
<reference evidence="2 3" key="1">
    <citation type="journal article" date="2021" name="BMC Genomics">
        <title>Telomere-to-telomere genome assembly of asparaginase-producing Trichoderma simmonsii.</title>
        <authorList>
            <person name="Chung D."/>
            <person name="Kwon Y.M."/>
            <person name="Yang Y."/>
        </authorList>
    </citation>
    <scope>NUCLEOTIDE SEQUENCE [LARGE SCALE GENOMIC DNA]</scope>
    <source>
        <strain evidence="2 3">GH-Sj1</strain>
    </source>
</reference>
<protein>
    <submittedName>
        <fullName evidence="2">Uncharacterized protein</fullName>
    </submittedName>
</protein>
<organism evidence="2 3">
    <name type="scientific">Trichoderma simmonsii</name>
    <dbReference type="NCBI Taxonomy" id="1491479"/>
    <lineage>
        <taxon>Eukaryota</taxon>
        <taxon>Fungi</taxon>
        <taxon>Dikarya</taxon>
        <taxon>Ascomycota</taxon>
        <taxon>Pezizomycotina</taxon>
        <taxon>Sordariomycetes</taxon>
        <taxon>Hypocreomycetidae</taxon>
        <taxon>Hypocreales</taxon>
        <taxon>Hypocreaceae</taxon>
        <taxon>Trichoderma</taxon>
    </lineage>
</organism>